<keyword evidence="4" id="KW-1185">Reference proteome</keyword>
<protein>
    <recommendedName>
        <fullName evidence="5">Extensin-like C-terminal domain-containing protein</fullName>
    </recommendedName>
</protein>
<name>A0ABT5BCB0_9BACT</name>
<gene>
    <name evidence="3" type="ORF">POL58_28380</name>
</gene>
<feature type="chain" id="PRO_5045643246" description="Extensin-like C-terminal domain-containing protein" evidence="2">
    <location>
        <begin position="30"/>
        <end position="335"/>
    </location>
</feature>
<evidence type="ECO:0000256" key="1">
    <source>
        <dbReference type="SAM" id="MobiDB-lite"/>
    </source>
</evidence>
<dbReference type="EMBL" id="JAQNDN010000018">
    <property type="protein sequence ID" value="MDC0671697.1"/>
    <property type="molecule type" value="Genomic_DNA"/>
</dbReference>
<evidence type="ECO:0000256" key="2">
    <source>
        <dbReference type="SAM" id="SignalP"/>
    </source>
</evidence>
<evidence type="ECO:0008006" key="5">
    <source>
        <dbReference type="Google" id="ProtNLM"/>
    </source>
</evidence>
<proteinExistence type="predicted"/>
<reference evidence="3 4" key="1">
    <citation type="submission" date="2022-11" db="EMBL/GenBank/DDBJ databases">
        <title>Minimal conservation of predation-associated metabolite biosynthetic gene clusters underscores biosynthetic potential of Myxococcota including descriptions for ten novel species: Archangium lansinium sp. nov., Myxococcus landrumus sp. nov., Nannocystis bai.</title>
        <authorList>
            <person name="Ahearne A."/>
            <person name="Stevens C."/>
            <person name="Dowd S."/>
        </authorList>
    </citation>
    <scope>NUCLEOTIDE SEQUENCE [LARGE SCALE GENOMIC DNA]</scope>
    <source>
        <strain evidence="3 4">NCELM</strain>
    </source>
</reference>
<feature type="compositionally biased region" description="Low complexity" evidence="1">
    <location>
        <begin position="82"/>
        <end position="120"/>
    </location>
</feature>
<sequence>MTSAHRSALATTLSVALVGALLVPTEVEAAAGGGRLGWSNAPRWRLPAARPPDCSDGYAGNRALVQVASARCKETGPQGQTAKRPTARPAARPGAHPARPEPAGSGAAAPTWTPAAPAQTPHATALMAMNAARCHDYLREREVEFIALDRDEAPEVAIPVRLRGPIAGVAFTIPWTTDLERDAHAIWDCRLVAAVVPLAEWLHARGVTEVQYFSALRRGKIVQQKPKSQHNLGLALDLYAVRRGSDAAATVEEHYPRRTLRHCPGPREAGPGAAPPAGAPAADLLLGLVCLASEGGLVHTLLTPDHDRAHANHLHLDLKAGQDSPPDPFISFHGS</sequence>
<dbReference type="RefSeq" id="WP_272002299.1">
    <property type="nucleotide sequence ID" value="NZ_JAQNDN010000018.1"/>
</dbReference>
<dbReference type="Proteomes" id="UP001217838">
    <property type="component" value="Unassembled WGS sequence"/>
</dbReference>
<feature type="signal peptide" evidence="2">
    <location>
        <begin position="1"/>
        <end position="29"/>
    </location>
</feature>
<organism evidence="3 4">
    <name type="scientific">Nannocystis radixulma</name>
    <dbReference type="NCBI Taxonomy" id="2995305"/>
    <lineage>
        <taxon>Bacteria</taxon>
        <taxon>Pseudomonadati</taxon>
        <taxon>Myxococcota</taxon>
        <taxon>Polyangia</taxon>
        <taxon>Nannocystales</taxon>
        <taxon>Nannocystaceae</taxon>
        <taxon>Nannocystis</taxon>
    </lineage>
</organism>
<evidence type="ECO:0000313" key="4">
    <source>
        <dbReference type="Proteomes" id="UP001217838"/>
    </source>
</evidence>
<keyword evidence="2" id="KW-0732">Signal</keyword>
<comment type="caution">
    <text evidence="3">The sequence shown here is derived from an EMBL/GenBank/DDBJ whole genome shotgun (WGS) entry which is preliminary data.</text>
</comment>
<feature type="region of interest" description="Disordered" evidence="1">
    <location>
        <begin position="72"/>
        <end position="120"/>
    </location>
</feature>
<evidence type="ECO:0000313" key="3">
    <source>
        <dbReference type="EMBL" id="MDC0671697.1"/>
    </source>
</evidence>
<accession>A0ABT5BCB0</accession>